<gene>
    <name evidence="6" type="primary">ycf39</name>
</gene>
<reference evidence="6" key="1">
    <citation type="submission" date="2017-03" db="EMBL/GenBank/DDBJ databases">
        <title>The new red algal subphylum Proteorhodophytina comprises the largest and most divergent plastid genomes known.</title>
        <authorList>
            <person name="Munoz-Gomez S.A."/>
            <person name="Mejia-Franco F.G."/>
            <person name="Durnin K."/>
            <person name="Morgan C."/>
            <person name="Grisdale C.J."/>
            <person name="Archibald J.M."/>
            <person name="Slamovits C.H."/>
        </authorList>
    </citation>
    <scope>NUCLEOTIDE SEQUENCE</scope>
    <source>
        <strain evidence="6">NIES-2742</strain>
    </source>
</reference>
<comment type="subcellular location">
    <subcellularLocation>
        <location evidence="1">Plastid</location>
    </subcellularLocation>
</comment>
<dbReference type="GO" id="GO:0009536">
    <property type="term" value="C:plastid"/>
    <property type="evidence" value="ECO:0007669"/>
    <property type="project" value="UniProtKB-SubCell"/>
</dbReference>
<dbReference type="CDD" id="cd05243">
    <property type="entry name" value="SDR_a5"/>
    <property type="match status" value="1"/>
</dbReference>
<dbReference type="PANTHER" id="PTHR47128">
    <property type="match status" value="1"/>
</dbReference>
<feature type="domain" description="NmrA-like" evidence="5">
    <location>
        <begin position="3"/>
        <end position="256"/>
    </location>
</feature>
<keyword evidence="2" id="KW-0602">Photosynthesis</keyword>
<dbReference type="InterPro" id="IPR008030">
    <property type="entry name" value="NmrA-like"/>
</dbReference>
<geneLocation type="chloroplast" evidence="6"/>
<dbReference type="InterPro" id="IPR044256">
    <property type="entry name" value="HCF244-like"/>
</dbReference>
<sequence>MSLLIIGATGNLGRQIVKQALDEGYQVRCLVRNLRKSIFLREWGAELIYGDICILETIPRCLYNISCVIDSLTARPFDTQKSIEIDLYSKIYLIHASEIALIHRYVFFSIVNARFYNNVPLMNFKVQIEDLLKESKLKYSIFQLEGFFQGIIQQYAIPVLENQAVWTTQESSSIAYIDTIDVAKITLLSLNSPKMEDCIIPLLGNQSWSSSEVISLCETLSGQSVKKRYVPLNLLFILRKLLLFFAWTENIGERLSFIEIFTKQSTLTQKKQEWSQILDIELNTLNRLELYLQDYFNRILQKVKTLNFEQNKSKTNDSSNNQF</sequence>
<evidence type="ECO:0000313" key="6">
    <source>
        <dbReference type="EMBL" id="ARO90696.1"/>
    </source>
</evidence>
<organism evidence="6">
    <name type="scientific">Bulboplastis apyrenoidosa</name>
    <dbReference type="NCBI Taxonomy" id="1070855"/>
    <lineage>
        <taxon>Eukaryota</taxon>
        <taxon>Rhodophyta</taxon>
        <taxon>Rhodellophyceae</taxon>
        <taxon>Dixoniellales</taxon>
        <taxon>Dixoniellaceae</taxon>
        <taxon>Bulboplastis</taxon>
    </lineage>
</organism>
<evidence type="ECO:0000256" key="3">
    <source>
        <dbReference type="ARBA" id="ARBA00022640"/>
    </source>
</evidence>
<proteinExistence type="predicted"/>
<dbReference type="EMBL" id="KY709209">
    <property type="protein sequence ID" value="ARO90696.1"/>
    <property type="molecule type" value="Genomic_DNA"/>
</dbReference>
<dbReference type="InterPro" id="IPR036291">
    <property type="entry name" value="NAD(P)-bd_dom_sf"/>
</dbReference>
<dbReference type="GO" id="GO:0015979">
    <property type="term" value="P:photosynthesis"/>
    <property type="evidence" value="ECO:0007669"/>
    <property type="project" value="UniProtKB-KW"/>
</dbReference>
<dbReference type="GO" id="GO:0009523">
    <property type="term" value="C:photosystem II"/>
    <property type="evidence" value="ECO:0007669"/>
    <property type="project" value="UniProtKB-KW"/>
</dbReference>
<accession>A0A1Y9TM41</accession>
<evidence type="ECO:0000259" key="5">
    <source>
        <dbReference type="Pfam" id="PF05368"/>
    </source>
</evidence>
<dbReference type="Gene3D" id="3.40.50.720">
    <property type="entry name" value="NAD(P)-binding Rossmann-like Domain"/>
    <property type="match status" value="1"/>
</dbReference>
<name>A0A1Y9TM41_9RHOD</name>
<evidence type="ECO:0000256" key="2">
    <source>
        <dbReference type="ARBA" id="ARBA00022531"/>
    </source>
</evidence>
<dbReference type="PANTHER" id="PTHR47128:SF2">
    <property type="entry name" value="PROTEIN HIGH CHLOROPHYLL FLUORESCENCE PHENOTYPE 244, CHLOROPLASTIC"/>
    <property type="match status" value="1"/>
</dbReference>
<dbReference type="RefSeq" id="YP_009370207.1">
    <property type="nucleotide sequence ID" value="NC_034787.1"/>
</dbReference>
<evidence type="ECO:0000256" key="4">
    <source>
        <dbReference type="ARBA" id="ARBA00023276"/>
    </source>
</evidence>
<evidence type="ECO:0000256" key="1">
    <source>
        <dbReference type="ARBA" id="ARBA00004474"/>
    </source>
</evidence>
<keyword evidence="6" id="KW-0150">Chloroplast</keyword>
<keyword evidence="4" id="KW-0604">Photosystem II</keyword>
<keyword evidence="3 6" id="KW-0934">Plastid</keyword>
<dbReference type="SUPFAM" id="SSF51735">
    <property type="entry name" value="NAD(P)-binding Rossmann-fold domains"/>
    <property type="match status" value="1"/>
</dbReference>
<dbReference type="Pfam" id="PF05368">
    <property type="entry name" value="NmrA"/>
    <property type="match status" value="1"/>
</dbReference>
<dbReference type="AlphaFoldDB" id="A0A1Y9TM41"/>
<protein>
    <submittedName>
        <fullName evidence="6">Conserved hypothetical plastid protein</fullName>
    </submittedName>
</protein>
<dbReference type="GeneID" id="32887399"/>